<dbReference type="PROSITE" id="PS51676">
    <property type="entry name" value="FF"/>
    <property type="match status" value="1"/>
</dbReference>
<feature type="compositionally biased region" description="Low complexity" evidence="1">
    <location>
        <begin position="223"/>
        <end position="242"/>
    </location>
</feature>
<accession>A0A7S4EF19</accession>
<feature type="domain" description="FF" evidence="3">
    <location>
        <begin position="539"/>
        <end position="599"/>
    </location>
</feature>
<feature type="compositionally biased region" description="Gly residues" evidence="1">
    <location>
        <begin position="37"/>
        <end position="48"/>
    </location>
</feature>
<dbReference type="InterPro" id="IPR002713">
    <property type="entry name" value="FF_domain"/>
</dbReference>
<dbReference type="GO" id="GO:0005685">
    <property type="term" value="C:U1 snRNP"/>
    <property type="evidence" value="ECO:0007669"/>
    <property type="project" value="TreeGrafter"/>
</dbReference>
<dbReference type="SUPFAM" id="SSF81698">
    <property type="entry name" value="FF domain"/>
    <property type="match status" value="4"/>
</dbReference>
<dbReference type="InterPro" id="IPR039726">
    <property type="entry name" value="Prp40-like"/>
</dbReference>
<feature type="compositionally biased region" description="Acidic residues" evidence="1">
    <location>
        <begin position="851"/>
        <end position="866"/>
    </location>
</feature>
<dbReference type="PROSITE" id="PS50020">
    <property type="entry name" value="WW_DOMAIN_2"/>
    <property type="match status" value="1"/>
</dbReference>
<gene>
    <name evidence="4" type="ORF">PAUS00366_LOCUS1159</name>
</gene>
<feature type="compositionally biased region" description="Pro residues" evidence="1">
    <location>
        <begin position="177"/>
        <end position="188"/>
    </location>
</feature>
<feature type="compositionally biased region" description="Polar residues" evidence="1">
    <location>
        <begin position="268"/>
        <end position="299"/>
    </location>
</feature>
<feature type="compositionally biased region" description="Low complexity" evidence="1">
    <location>
        <begin position="196"/>
        <end position="210"/>
    </location>
</feature>
<reference evidence="4" key="1">
    <citation type="submission" date="2021-01" db="EMBL/GenBank/DDBJ databases">
        <authorList>
            <person name="Corre E."/>
            <person name="Pelletier E."/>
            <person name="Niang G."/>
            <person name="Scheremetjew M."/>
            <person name="Finn R."/>
            <person name="Kale V."/>
            <person name="Holt S."/>
            <person name="Cochrane G."/>
            <person name="Meng A."/>
            <person name="Brown T."/>
            <person name="Cohen L."/>
        </authorList>
    </citation>
    <scope>NUCLEOTIDE SEQUENCE</scope>
    <source>
        <strain evidence="4">10249 10 AB</strain>
    </source>
</reference>
<feature type="compositionally biased region" description="Polar residues" evidence="1">
    <location>
        <begin position="451"/>
        <end position="461"/>
    </location>
</feature>
<dbReference type="Pfam" id="PF01846">
    <property type="entry name" value="FF"/>
    <property type="match status" value="1"/>
</dbReference>
<dbReference type="InterPro" id="IPR036517">
    <property type="entry name" value="FF_domain_sf"/>
</dbReference>
<evidence type="ECO:0000313" key="4">
    <source>
        <dbReference type="EMBL" id="CAE0708439.1"/>
    </source>
</evidence>
<feature type="domain" description="WW" evidence="2">
    <location>
        <begin position="329"/>
        <end position="362"/>
    </location>
</feature>
<feature type="compositionally biased region" description="Basic and acidic residues" evidence="1">
    <location>
        <begin position="867"/>
        <end position="877"/>
    </location>
</feature>
<sequence>MKRQFPGNANNQRCDPRFSGGRGRGRGPINSSVSYGPGRGSTYRGGGHQQMNVARGGGPMNNFPPGGRGQGPPQKFFGRGRSGMMQHQQQPYHRNHMNPPPSSQHLNHINHGPPGPPPMRGGPPSGMIGRGRINMGHNSFNGGRGRGRNQIPGRNPFGGRGSYQQQRNIPQPFRGGGPPPPPPGPRLPHPSTINGSSQPFQQQMSPQSPSYGVGPGLVGLNRPQQPRNEFQQQQPQQYQPLPLQQPGPPTALPYQQLQTQQQQQSLSPNNSTFGGYQQANNPAHQPRSQRPFQPASTGAYQNVLEQLPPSSIIPSSNPNTSAMANPSAEKIKEAWKEYTGPGGVKYYYNDLSKESVYEKPDALKKLEQANHTGSTTESATASSSLKRTWHEHEETTTGRKYYSDGVTTTWEKPKDFVSPETIVANTSSGSKREEQSKHEGPATKKKRSSHGIASSTGDDCCNDNTFANKKEAIKAYKGFLLAKGISPTLKWNEVMKVCEADSLWDSFEEFLSIGERRQALAEYQTKRTNEIRNEQRQERIRAKKTFGELLADILSSVPGFSARTSRFRDVRDALSKDDRFFAVEDESARESLFFDFCDDFKKRDERNKRNKKREIQKAFVSCLQEKEERGTLTYTSTWESFSLTLSEEEKSDSRFATSHELTDSDRQLYFAGFVIELQKAEDDKRRIIQDERRRAEKAQRDKYRELLHELAVKGKILPYSRWREIEELVLPDDSFKLVEEQDRGAPRELFEIFVDDWDGIYRRERSFLLRLLRPPGKPDIAISAGITFDRFKKIITEEAAYSSEIQDETSRIIGREDPVSSARLLYDELTAQTTSVKRQGGSRRGSTKDDSSEDEGEIIEDGEITDSDQKGDNDSKP</sequence>
<organism evidence="4">
    <name type="scientific">Pseudo-nitzschia australis</name>
    <dbReference type="NCBI Taxonomy" id="44445"/>
    <lineage>
        <taxon>Eukaryota</taxon>
        <taxon>Sar</taxon>
        <taxon>Stramenopiles</taxon>
        <taxon>Ochrophyta</taxon>
        <taxon>Bacillariophyta</taxon>
        <taxon>Bacillariophyceae</taxon>
        <taxon>Bacillariophycidae</taxon>
        <taxon>Bacillariales</taxon>
        <taxon>Bacillariaceae</taxon>
        <taxon>Pseudo-nitzschia</taxon>
    </lineage>
</organism>
<dbReference type="Gene3D" id="1.10.10.440">
    <property type="entry name" value="FF domain"/>
    <property type="match status" value="4"/>
</dbReference>
<feature type="compositionally biased region" description="Basic and acidic residues" evidence="1">
    <location>
        <begin position="430"/>
        <end position="442"/>
    </location>
</feature>
<feature type="region of interest" description="Disordered" evidence="1">
    <location>
        <begin position="364"/>
        <end position="396"/>
    </location>
</feature>
<dbReference type="PANTHER" id="PTHR11864:SF0">
    <property type="entry name" value="PRP40 PRE-MRNA PROCESSING FACTOR 40 HOMOLOG A (YEAST)"/>
    <property type="match status" value="1"/>
</dbReference>
<feature type="region of interest" description="Disordered" evidence="1">
    <location>
        <begin position="1"/>
        <end position="76"/>
    </location>
</feature>
<evidence type="ECO:0008006" key="5">
    <source>
        <dbReference type="Google" id="ProtNLM"/>
    </source>
</evidence>
<dbReference type="GO" id="GO:0071004">
    <property type="term" value="C:U2-type prespliceosome"/>
    <property type="evidence" value="ECO:0007669"/>
    <property type="project" value="TreeGrafter"/>
</dbReference>
<dbReference type="AlphaFoldDB" id="A0A7S4EF19"/>
<dbReference type="EMBL" id="HBIX01001560">
    <property type="protein sequence ID" value="CAE0708439.1"/>
    <property type="molecule type" value="Transcribed_RNA"/>
</dbReference>
<dbReference type="GO" id="GO:0045292">
    <property type="term" value="P:mRNA cis splicing, via spliceosome"/>
    <property type="evidence" value="ECO:0007669"/>
    <property type="project" value="InterPro"/>
</dbReference>
<dbReference type="SMART" id="SM00441">
    <property type="entry name" value="FF"/>
    <property type="match status" value="3"/>
</dbReference>
<protein>
    <recommendedName>
        <fullName evidence="5">WW domain-containing protein</fullName>
    </recommendedName>
</protein>
<dbReference type="Gene3D" id="2.20.70.10">
    <property type="match status" value="1"/>
</dbReference>
<dbReference type="InterPro" id="IPR036020">
    <property type="entry name" value="WW_dom_sf"/>
</dbReference>
<feature type="compositionally biased region" description="Low complexity" evidence="1">
    <location>
        <begin position="372"/>
        <end position="384"/>
    </location>
</feature>
<dbReference type="PANTHER" id="PTHR11864">
    <property type="entry name" value="PRE-MRNA-PROCESSING PROTEIN PRP40"/>
    <property type="match status" value="1"/>
</dbReference>
<feature type="region of interest" description="Disordered" evidence="1">
    <location>
        <begin position="417"/>
        <end position="461"/>
    </location>
</feature>
<feature type="region of interest" description="Disordered" evidence="1">
    <location>
        <begin position="91"/>
        <end position="299"/>
    </location>
</feature>
<dbReference type="SUPFAM" id="SSF51045">
    <property type="entry name" value="WW domain"/>
    <property type="match status" value="1"/>
</dbReference>
<evidence type="ECO:0000259" key="3">
    <source>
        <dbReference type="PROSITE" id="PS51676"/>
    </source>
</evidence>
<feature type="compositionally biased region" description="Low complexity" evidence="1">
    <location>
        <begin position="125"/>
        <end position="141"/>
    </location>
</feature>
<name>A0A7S4EF19_9STRA</name>
<dbReference type="InterPro" id="IPR001202">
    <property type="entry name" value="WW_dom"/>
</dbReference>
<evidence type="ECO:0000259" key="2">
    <source>
        <dbReference type="PROSITE" id="PS50020"/>
    </source>
</evidence>
<dbReference type="CDD" id="cd00201">
    <property type="entry name" value="WW"/>
    <property type="match status" value="1"/>
</dbReference>
<dbReference type="SMART" id="SM00456">
    <property type="entry name" value="WW"/>
    <property type="match status" value="2"/>
</dbReference>
<proteinExistence type="predicted"/>
<dbReference type="GO" id="GO:0003723">
    <property type="term" value="F:RNA binding"/>
    <property type="evidence" value="ECO:0007669"/>
    <property type="project" value="TreeGrafter"/>
</dbReference>
<feature type="region of interest" description="Disordered" evidence="1">
    <location>
        <begin position="833"/>
        <end position="877"/>
    </location>
</feature>
<evidence type="ECO:0000256" key="1">
    <source>
        <dbReference type="SAM" id="MobiDB-lite"/>
    </source>
</evidence>
<feature type="compositionally biased region" description="Low complexity" evidence="1">
    <location>
        <begin position="252"/>
        <end position="267"/>
    </location>
</feature>